<evidence type="ECO:0000313" key="4">
    <source>
        <dbReference type="EMBL" id="ADN35294.1"/>
    </source>
</evidence>
<dbReference type="GeneID" id="9742968"/>
<dbReference type="Gene3D" id="3.50.50.60">
    <property type="entry name" value="FAD/NAD(P)-binding domain"/>
    <property type="match status" value="2"/>
</dbReference>
<dbReference type="PRINTS" id="PR00368">
    <property type="entry name" value="FADPNR"/>
</dbReference>
<dbReference type="PANTHER" id="PTHR48105">
    <property type="entry name" value="THIOREDOXIN REDUCTASE 1-RELATED-RELATED"/>
    <property type="match status" value="1"/>
</dbReference>
<organism evidence="4 5">
    <name type="scientific">Methanolacinia petrolearia (strain DSM 11571 / OCM 486 / SEBR 4847)</name>
    <name type="common">Methanoplanus petrolearius</name>
    <dbReference type="NCBI Taxonomy" id="679926"/>
    <lineage>
        <taxon>Archaea</taxon>
        <taxon>Methanobacteriati</taxon>
        <taxon>Methanobacteriota</taxon>
        <taxon>Stenosarchaea group</taxon>
        <taxon>Methanomicrobia</taxon>
        <taxon>Methanomicrobiales</taxon>
        <taxon>Methanomicrobiaceae</taxon>
        <taxon>Methanolacinia</taxon>
    </lineage>
</organism>
<dbReference type="InterPro" id="IPR023753">
    <property type="entry name" value="FAD/NAD-binding_dom"/>
</dbReference>
<reference evidence="4 5" key="1">
    <citation type="journal article" date="2010" name="Stand. Genomic Sci.">
        <title>Complete genome sequence of Methanoplanus petrolearius type strain (SEBR 4847).</title>
        <authorList>
            <person name="Brambilla E."/>
            <person name="Djao O.D."/>
            <person name="Daligault H."/>
            <person name="Lapidus A."/>
            <person name="Lucas S."/>
            <person name="Hammon N."/>
            <person name="Nolan M."/>
            <person name="Tice H."/>
            <person name="Cheng J.F."/>
            <person name="Han C."/>
            <person name="Tapia R."/>
            <person name="Goodwin L."/>
            <person name="Pitluck S."/>
            <person name="Liolios K."/>
            <person name="Ivanova N."/>
            <person name="Mavromatis K."/>
            <person name="Mikhailova N."/>
            <person name="Pati A."/>
            <person name="Chen A."/>
            <person name="Palaniappan K."/>
            <person name="Land M."/>
            <person name="Hauser L."/>
            <person name="Chang Y.J."/>
            <person name="Jeffries C.D."/>
            <person name="Rohde M."/>
            <person name="Spring S."/>
            <person name="Sikorski J."/>
            <person name="Goker M."/>
            <person name="Woyke T."/>
            <person name="Bristow J."/>
            <person name="Eisen J.A."/>
            <person name="Markowitz V."/>
            <person name="Hugenholtz P."/>
            <person name="Kyrpides N.C."/>
            <person name="Klenk H.P."/>
        </authorList>
    </citation>
    <scope>NUCLEOTIDE SEQUENCE [LARGE SCALE GENOMIC DNA]</scope>
    <source>
        <strain evidence="5">DSM 11571 / OCM 486 / SEBR 4847</strain>
    </source>
</reference>
<protein>
    <submittedName>
        <fullName evidence="4">FAD-dependent pyridine nucleotide-disulfide oxidoreductase</fullName>
    </submittedName>
</protein>
<dbReference type="HOGENOM" id="CLU_031864_5_3_2"/>
<dbReference type="eggNOG" id="arCOG01296">
    <property type="taxonomic scope" value="Archaea"/>
</dbReference>
<dbReference type="InterPro" id="IPR050097">
    <property type="entry name" value="Ferredoxin-NADP_redctase_2"/>
</dbReference>
<dbReference type="Proteomes" id="UP000006565">
    <property type="component" value="Chromosome"/>
</dbReference>
<accession>E1RHI5</accession>
<evidence type="ECO:0000256" key="2">
    <source>
        <dbReference type="ARBA" id="ARBA00023002"/>
    </source>
</evidence>
<proteinExistence type="predicted"/>
<dbReference type="RefSeq" id="WP_013328472.1">
    <property type="nucleotide sequence ID" value="NC_014507.1"/>
</dbReference>
<keyword evidence="5" id="KW-1185">Reference proteome</keyword>
<dbReference type="InterPro" id="IPR036188">
    <property type="entry name" value="FAD/NAD-bd_sf"/>
</dbReference>
<dbReference type="KEGG" id="mpi:Mpet_0520"/>
<dbReference type="SUPFAM" id="SSF51905">
    <property type="entry name" value="FAD/NAD(P)-binding domain"/>
    <property type="match status" value="1"/>
</dbReference>
<feature type="domain" description="FAD/NAD(P)-binding" evidence="3">
    <location>
        <begin position="5"/>
        <end position="240"/>
    </location>
</feature>
<dbReference type="EMBL" id="CP002117">
    <property type="protein sequence ID" value="ADN35294.1"/>
    <property type="molecule type" value="Genomic_DNA"/>
</dbReference>
<dbReference type="GO" id="GO:0016491">
    <property type="term" value="F:oxidoreductase activity"/>
    <property type="evidence" value="ECO:0007669"/>
    <property type="project" value="UniProtKB-KW"/>
</dbReference>
<evidence type="ECO:0000259" key="3">
    <source>
        <dbReference type="Pfam" id="PF07992"/>
    </source>
</evidence>
<dbReference type="OrthoDB" id="27340at2157"/>
<evidence type="ECO:0000256" key="1">
    <source>
        <dbReference type="ARBA" id="ARBA00022630"/>
    </source>
</evidence>
<keyword evidence="2" id="KW-0560">Oxidoreductase</keyword>
<sequence>MGPEKIAVIGAGPAGMAAAIQLSRYGIRPVVFEKDKTGGLLPNARLVENYPGFPDGIRGTELSALFRKQFEKGSPELKTETVLQLDLDGKEFLIRTETETYRFDRVIIASGTVPKRPGCNIDTDALACTYHDISRIRDLSGKTVAIAGSGDAAFDYALSLCTKNRILILNRGEKTKCLDILFKEVAGSPNITYIENTNISGIVKTQNGIKLQCVSGGSNIEIDADIMIFATGRDPCTEFISSEISGRTSELTGSGLLFFTGDVRNGILRQTAISVGDGVAAAMRICKGPGGDAD</sequence>
<dbReference type="Pfam" id="PF07992">
    <property type="entry name" value="Pyr_redox_2"/>
    <property type="match status" value="1"/>
</dbReference>
<dbReference type="PRINTS" id="PR00469">
    <property type="entry name" value="PNDRDTASEII"/>
</dbReference>
<name>E1RHI5_METP4</name>
<gene>
    <name evidence="4" type="ordered locus">Mpet_0520</name>
</gene>
<dbReference type="AlphaFoldDB" id="E1RHI5"/>
<evidence type="ECO:0000313" key="5">
    <source>
        <dbReference type="Proteomes" id="UP000006565"/>
    </source>
</evidence>
<dbReference type="STRING" id="679926.Mpet_0520"/>
<keyword evidence="1" id="KW-0285">Flavoprotein</keyword>